<dbReference type="Pfam" id="PF21185">
    <property type="entry name" value="RecD_N"/>
    <property type="match status" value="1"/>
</dbReference>
<keyword evidence="7 11" id="KW-0067">ATP-binding</keyword>
<feature type="domain" description="AAA+ ATPase" evidence="12">
    <location>
        <begin position="172"/>
        <end position="316"/>
    </location>
</feature>
<dbReference type="GO" id="GO:0005524">
    <property type="term" value="F:ATP binding"/>
    <property type="evidence" value="ECO:0007669"/>
    <property type="project" value="UniProtKB-UniRule"/>
</dbReference>
<comment type="subunit">
    <text evidence="11">Heterotrimer of RecB, RecC and RecD. All subunits contribute to DNA-binding.</text>
</comment>
<comment type="miscellaneous">
    <text evidence="11">In the RecBCD complex, RecB has a slow 3'-5' helicase, an exonuclease activity and loads RecA onto ssDNA, RecD has a fast 5'-3' helicase activity, while RecC stimulates the ATPase and processivity of the RecB helicase and contributes to recognition of the Chi site.</text>
</comment>
<keyword evidence="6 11" id="KW-0269">Exonuclease</keyword>
<evidence type="ECO:0000256" key="1">
    <source>
        <dbReference type="ARBA" id="ARBA00022722"/>
    </source>
</evidence>
<dbReference type="CDD" id="cd17933">
    <property type="entry name" value="DEXSc_RecD-like"/>
    <property type="match status" value="1"/>
</dbReference>
<dbReference type="RefSeq" id="WP_014888678.1">
    <property type="nucleotide sequence ID" value="NC_018420.1"/>
</dbReference>
<dbReference type="Proteomes" id="UP000003937">
    <property type="component" value="Chromosome"/>
</dbReference>
<dbReference type="GO" id="GO:0043139">
    <property type="term" value="F:5'-3' DNA helicase activity"/>
    <property type="evidence" value="ECO:0007669"/>
    <property type="project" value="UniProtKB-UniRule"/>
</dbReference>
<evidence type="ECO:0000259" key="12">
    <source>
        <dbReference type="SMART" id="SM00382"/>
    </source>
</evidence>
<name>J3VTR9_9ENTR</name>
<dbReference type="InterPro" id="IPR006344">
    <property type="entry name" value="RecD"/>
</dbReference>
<protein>
    <recommendedName>
        <fullName evidence="11">RecBCD enzyme subunit RecD</fullName>
        <ecNumber evidence="11">5.6.2.3</ecNumber>
    </recommendedName>
    <alternativeName>
        <fullName evidence="11">DNA 5'-3' helicase subunit RecD</fullName>
    </alternativeName>
    <alternativeName>
        <fullName evidence="11">Exonuclease V subunit RecD</fullName>
        <shortName evidence="11">ExoV subunit RecD</shortName>
    </alternativeName>
    <alternativeName>
        <fullName evidence="11">Helicase/nuclease RecBCD subunit RecD</fullName>
    </alternativeName>
</protein>
<dbReference type="PANTHER" id="PTHR43788:SF6">
    <property type="entry name" value="DNA HELICASE B"/>
    <property type="match status" value="1"/>
</dbReference>
<keyword evidence="4 11" id="KW-0378">Hydrolase</keyword>
<dbReference type="InterPro" id="IPR027785">
    <property type="entry name" value="UvrD-like_helicase_C"/>
</dbReference>
<evidence type="ECO:0000256" key="7">
    <source>
        <dbReference type="ARBA" id="ARBA00022840"/>
    </source>
</evidence>
<dbReference type="PANTHER" id="PTHR43788">
    <property type="entry name" value="DNA2/NAM7 HELICASE FAMILY MEMBER"/>
    <property type="match status" value="1"/>
</dbReference>
<dbReference type="EC" id="5.6.2.3" evidence="11"/>
<evidence type="ECO:0000256" key="11">
    <source>
        <dbReference type="HAMAP-Rule" id="MF_01487"/>
    </source>
</evidence>
<gene>
    <name evidence="11" type="primary">recD</name>
    <name evidence="13" type="ORF">A35E_00058</name>
</gene>
<keyword evidence="1 11" id="KW-0540">Nuclease</keyword>
<keyword evidence="10 11" id="KW-0413">Isomerase</keyword>
<dbReference type="GO" id="GO:0016887">
    <property type="term" value="F:ATP hydrolysis activity"/>
    <property type="evidence" value="ECO:0007669"/>
    <property type="project" value="RHEA"/>
</dbReference>
<proteinExistence type="inferred from homology"/>
<evidence type="ECO:0000256" key="4">
    <source>
        <dbReference type="ARBA" id="ARBA00022801"/>
    </source>
</evidence>
<keyword evidence="5 11" id="KW-0347">Helicase</keyword>
<organism evidence="13 14">
    <name type="scientific">secondary endosymbiont of Heteropsylla cubana</name>
    <dbReference type="NCBI Taxonomy" id="134287"/>
    <lineage>
        <taxon>Bacteria</taxon>
        <taxon>Pseudomonadati</taxon>
        <taxon>Pseudomonadota</taxon>
        <taxon>Gammaproteobacteria</taxon>
        <taxon>Enterobacterales</taxon>
        <taxon>Enterobacteriaceae</taxon>
        <taxon>aphid secondary symbionts</taxon>
    </lineage>
</organism>
<dbReference type="InterPro" id="IPR049550">
    <property type="entry name" value="RecD_N"/>
</dbReference>
<dbReference type="FunFam" id="3.40.50.300:FF:000912">
    <property type="entry name" value="RecBCD enzyme subunit RecD"/>
    <property type="match status" value="1"/>
</dbReference>
<dbReference type="InterPro" id="IPR027417">
    <property type="entry name" value="P-loop_NTPase"/>
</dbReference>
<dbReference type="Gene3D" id="1.10.10.1020">
    <property type="entry name" value="RecBCD complex, subunit RecD, N-terminal domain"/>
    <property type="match status" value="1"/>
</dbReference>
<dbReference type="CDD" id="cd18809">
    <property type="entry name" value="SF1_C_RecD"/>
    <property type="match status" value="1"/>
</dbReference>
<dbReference type="GO" id="GO:0000724">
    <property type="term" value="P:double-strand break repair via homologous recombination"/>
    <property type="evidence" value="ECO:0007669"/>
    <property type="project" value="UniProtKB-UniRule"/>
</dbReference>
<accession>J3VTR9</accession>
<evidence type="ECO:0000256" key="5">
    <source>
        <dbReference type="ARBA" id="ARBA00022806"/>
    </source>
</evidence>
<dbReference type="NCBIfam" id="TIGR01447">
    <property type="entry name" value="recD"/>
    <property type="match status" value="1"/>
</dbReference>
<dbReference type="Pfam" id="PF13245">
    <property type="entry name" value="AAA_19"/>
    <property type="match status" value="1"/>
</dbReference>
<dbReference type="NCBIfam" id="NF008127">
    <property type="entry name" value="PRK10875.1"/>
    <property type="match status" value="1"/>
</dbReference>
<dbReference type="Pfam" id="PF13538">
    <property type="entry name" value="UvrD_C_2"/>
    <property type="match status" value="1"/>
</dbReference>
<dbReference type="KEGG" id="sehc:A35E_00058"/>
<keyword evidence="2 11" id="KW-0547">Nucleotide-binding</keyword>
<dbReference type="SUPFAM" id="SSF52540">
    <property type="entry name" value="P-loop containing nucleoside triphosphate hydrolases"/>
    <property type="match status" value="2"/>
</dbReference>
<dbReference type="HOGENOM" id="CLU_007524_1_2_6"/>
<evidence type="ECO:0000256" key="8">
    <source>
        <dbReference type="ARBA" id="ARBA00023125"/>
    </source>
</evidence>
<dbReference type="Gene3D" id="3.40.50.300">
    <property type="entry name" value="P-loop containing nucleotide triphosphate hydrolases"/>
    <property type="match status" value="3"/>
</dbReference>
<keyword evidence="14" id="KW-1185">Reference proteome</keyword>
<dbReference type="HAMAP" id="MF_01487">
    <property type="entry name" value="RecD"/>
    <property type="match status" value="1"/>
</dbReference>
<dbReference type="GO" id="GO:0009338">
    <property type="term" value="C:exodeoxyribonuclease V complex"/>
    <property type="evidence" value="ECO:0007669"/>
    <property type="project" value="InterPro"/>
</dbReference>
<evidence type="ECO:0000256" key="3">
    <source>
        <dbReference type="ARBA" id="ARBA00022763"/>
    </source>
</evidence>
<sequence length="622" mass="69925">MKSILSEAQQLSCFRSIDVQFGLMVATRSDDNQGLMLLASVWVSANTAMGHVCLPLKDLNRKNLFSGRMPELARRAWIHAGNPSLKDWKKCLLASQAVSDGSRPTPLVLEHDNLYLQRMWEYECIVANFFNQPRIIPIKLDEVRIADVLRRYFPGDTHVVNWQKVATAIAITNFVVLISGGPGTGKTSTVAKVLASLLQISNQQQQYLRIVMAAPTGKAAIRLSQSLGLALQHLELNEEQKKQLPREAVTLHRLLGLETDSQRMRYHSNNLLNLDILIIDEASMIDLPMMAHLVSAVPAKARVIFFGDHCQLSSVESGAVFKDICQFIKSGYSLNRREQLKRLTGFTLPGEKVRDVFRVSDSLCLLRKSYRFNKNSGIAKLANAINSGNGKTALKLLKSSTVKDIDYISLYNLKDYQSMIDNCIQGYQDYLRCLHNNDEPRVILESFNRFRLLCALRNGIFGVEGLNCSIEQALNRIGLITLDNGNSSYLGRPIMIMENEVSMGLYNGDIGLVLSKNIYSLCVYFPLSDGGVKEVPISLLPKHETAFSMTVHKSQGSEFERVVLVLPNKTSSLLTRELFYTAVTRVRKRFSLYARDDIVRHIISNRIQRNSGLVQRLSIKLV</sequence>
<dbReference type="PATRIC" id="fig|134287.3.peg.55"/>
<evidence type="ECO:0000313" key="13">
    <source>
        <dbReference type="EMBL" id="AFP85381.1"/>
    </source>
</evidence>
<dbReference type="AlphaFoldDB" id="J3VTR9"/>
<evidence type="ECO:0000313" key="14">
    <source>
        <dbReference type="Proteomes" id="UP000003937"/>
    </source>
</evidence>
<dbReference type="InterPro" id="IPR003593">
    <property type="entry name" value="AAA+_ATPase"/>
</dbReference>
<keyword evidence="8 11" id="KW-0238">DNA-binding</keyword>
<evidence type="ECO:0000256" key="10">
    <source>
        <dbReference type="ARBA" id="ARBA00023235"/>
    </source>
</evidence>
<evidence type="ECO:0000256" key="6">
    <source>
        <dbReference type="ARBA" id="ARBA00022839"/>
    </source>
</evidence>
<comment type="catalytic activity">
    <reaction evidence="11">
        <text>ATP + H2O = ADP + phosphate + H(+)</text>
        <dbReference type="Rhea" id="RHEA:13065"/>
        <dbReference type="ChEBI" id="CHEBI:15377"/>
        <dbReference type="ChEBI" id="CHEBI:15378"/>
        <dbReference type="ChEBI" id="CHEBI:30616"/>
        <dbReference type="ChEBI" id="CHEBI:43474"/>
        <dbReference type="ChEBI" id="CHEBI:456216"/>
        <dbReference type="EC" id="5.6.2.3"/>
    </reaction>
</comment>
<dbReference type="GO" id="GO:0003677">
    <property type="term" value="F:DNA binding"/>
    <property type="evidence" value="ECO:0007669"/>
    <property type="project" value="UniProtKB-UniRule"/>
</dbReference>
<dbReference type="InterPro" id="IPR050534">
    <property type="entry name" value="Coronavir_polyprotein_1ab"/>
</dbReference>
<evidence type="ECO:0000256" key="2">
    <source>
        <dbReference type="ARBA" id="ARBA00022741"/>
    </source>
</evidence>
<reference evidence="13 14" key="1">
    <citation type="journal article" date="2012" name="Mol. Biol. Evol.">
        <title>Genome reduction and co-evolution between the primary and secondary bacterial symbionts of psyllids.</title>
        <authorList>
            <person name="Sloan D.B."/>
            <person name="Moran N.A."/>
        </authorList>
    </citation>
    <scope>NUCLEOTIDE SEQUENCE [LARGE SCALE GENOMIC DNA]</scope>
    <source>
        <strain evidence="13">Hcub_S</strain>
    </source>
</reference>
<dbReference type="STRING" id="134287.A35E_00058"/>
<dbReference type="GO" id="GO:0017116">
    <property type="term" value="F:single-stranded DNA helicase activity"/>
    <property type="evidence" value="ECO:0007669"/>
    <property type="project" value="TreeGrafter"/>
</dbReference>
<comment type="similarity">
    <text evidence="11">Belongs to the RecD family.</text>
</comment>
<dbReference type="GO" id="GO:0008854">
    <property type="term" value="F:exodeoxyribonuclease V activity"/>
    <property type="evidence" value="ECO:0007669"/>
    <property type="project" value="InterPro"/>
</dbReference>
<dbReference type="InterPro" id="IPR041851">
    <property type="entry name" value="RecD_N_sf"/>
</dbReference>
<keyword evidence="9 11" id="KW-0234">DNA repair</keyword>
<feature type="binding site" evidence="11">
    <location>
        <begin position="180"/>
        <end position="187"/>
    </location>
    <ligand>
        <name>ATP</name>
        <dbReference type="ChEBI" id="CHEBI:30616"/>
    </ligand>
</feature>
<evidence type="ECO:0000256" key="9">
    <source>
        <dbReference type="ARBA" id="ARBA00023204"/>
    </source>
</evidence>
<keyword evidence="3 11" id="KW-0227">DNA damage</keyword>
<comment type="function">
    <text evidence="11">A helicase/nuclease that prepares dsDNA breaks (DSB) for recombinational DNA repair. Binds to DSBs and unwinds DNA via a highly rapid and processive ATP-dependent bidirectional helicase activity. Unwinds dsDNA until it encounters a Chi (crossover hotspot instigator) sequence from the 3' direction. Cuts ssDNA a few nucleotides 3' to the Chi site. The properties and activities of the enzyme are changed at Chi. The Chi-altered holoenzyme produces a long 3'-ssDNA overhang and facilitates RecA-binding to the ssDNA for homologous DNA recombination and repair. Holoenzyme degrades any linearized DNA that is unable to undergo homologous recombination. In the holoenzyme this subunit has ssDNA-dependent ATPase and 5'-3' helicase activity. When added to pre-assembled RecBC greatly stimulates nuclease activity and augments holoenzyme processivity. Negatively regulates the RecA-loading ability of RecBCD.</text>
</comment>
<dbReference type="SMART" id="SM00382">
    <property type="entry name" value="AAA"/>
    <property type="match status" value="1"/>
</dbReference>
<dbReference type="EMBL" id="CP003547">
    <property type="protein sequence ID" value="AFP85381.1"/>
    <property type="molecule type" value="Genomic_DNA"/>
</dbReference>
<dbReference type="OrthoDB" id="9803432at2"/>